<dbReference type="PANTHER" id="PTHR43180">
    <property type="entry name" value="3-OXOACYL-(ACYL-CARRIER-PROTEIN) REDUCTASE (AFU_ORTHOLOGUE AFUA_6G11210)"/>
    <property type="match status" value="1"/>
</dbReference>
<evidence type="ECO:0000313" key="7">
    <source>
        <dbReference type="Proteomes" id="UP001150941"/>
    </source>
</evidence>
<keyword evidence="5" id="KW-0732">Signal</keyword>
<keyword evidence="7" id="KW-1185">Reference proteome</keyword>
<dbReference type="PRINTS" id="PR00080">
    <property type="entry name" value="SDRFAMILY"/>
</dbReference>
<dbReference type="PROSITE" id="PS00061">
    <property type="entry name" value="ADH_SHORT"/>
    <property type="match status" value="1"/>
</dbReference>
<comment type="caution">
    <text evidence="6">The sequence shown here is derived from an EMBL/GenBank/DDBJ whole genome shotgun (WGS) entry which is preliminary data.</text>
</comment>
<sequence length="305" mass="32708">MAHITFDFSLLQTLLGKVVVLTGGATGIGRSCVQQFCNHGAKVVFGDVSEAPSLELQAELAPNAHFVKCDTSNYSDQLALFRTAHDLYGKIDVVAANAGISIPQNIFDPAADITQEPSMKEVDINLVGALFSARIGMHYLRKNGGGDLVLTSSIAGFKECGGLPTYTASKHGVIGIMRGLHLTATPENIRINVVCPWMTRTRMVLGIEKGWYERGLPVNEPEDVARSIIICATANRGDGGKTHRGAALPFAGKIVYVAGGESYEIEDGIQRLEPVWLGEENSKVLAAGQAYLASEGTSWDETKMN</sequence>
<evidence type="ECO:0000256" key="5">
    <source>
        <dbReference type="SAM" id="SignalP"/>
    </source>
</evidence>
<reference evidence="6" key="1">
    <citation type="submission" date="2022-11" db="EMBL/GenBank/DDBJ databases">
        <authorList>
            <person name="Petersen C."/>
        </authorList>
    </citation>
    <scope>NUCLEOTIDE SEQUENCE</scope>
    <source>
        <strain evidence="6">IBT 19713</strain>
    </source>
</reference>
<accession>A0A9W9TWY1</accession>
<evidence type="ECO:0000256" key="3">
    <source>
        <dbReference type="ARBA" id="ARBA00023002"/>
    </source>
</evidence>
<dbReference type="Proteomes" id="UP001150941">
    <property type="component" value="Unassembled WGS sequence"/>
</dbReference>
<name>A0A9W9TWY1_9EURO</name>
<feature type="chain" id="PRO_5040835610" evidence="5">
    <location>
        <begin position="17"/>
        <end position="305"/>
    </location>
</feature>
<dbReference type="PRINTS" id="PR00081">
    <property type="entry name" value="GDHRDH"/>
</dbReference>
<evidence type="ECO:0000256" key="2">
    <source>
        <dbReference type="ARBA" id="ARBA00022857"/>
    </source>
</evidence>
<keyword evidence="2" id="KW-0521">NADP</keyword>
<gene>
    <name evidence="6" type="ORF">N7468_001320</name>
</gene>
<protein>
    <submittedName>
        <fullName evidence="6">NAD(P)-binding protein</fullName>
    </submittedName>
</protein>
<dbReference type="RefSeq" id="XP_058333758.1">
    <property type="nucleotide sequence ID" value="XM_058470617.1"/>
</dbReference>
<organism evidence="6 7">
    <name type="scientific">Penicillium chermesinum</name>
    <dbReference type="NCBI Taxonomy" id="63820"/>
    <lineage>
        <taxon>Eukaryota</taxon>
        <taxon>Fungi</taxon>
        <taxon>Dikarya</taxon>
        <taxon>Ascomycota</taxon>
        <taxon>Pezizomycotina</taxon>
        <taxon>Eurotiomycetes</taxon>
        <taxon>Eurotiomycetidae</taxon>
        <taxon>Eurotiales</taxon>
        <taxon>Aspergillaceae</taxon>
        <taxon>Penicillium</taxon>
    </lineage>
</organism>
<dbReference type="InterPro" id="IPR020904">
    <property type="entry name" value="Sc_DH/Rdtase_CS"/>
</dbReference>
<evidence type="ECO:0000256" key="1">
    <source>
        <dbReference type="ARBA" id="ARBA00006484"/>
    </source>
</evidence>
<dbReference type="PANTHER" id="PTHR43180:SF86">
    <property type="entry name" value="DEHYDROGENASE, PUTATIVE (AFU_ORTHOLOGUE AFUA_3G00290)-RELATED"/>
    <property type="match status" value="1"/>
</dbReference>
<proteinExistence type="inferred from homology"/>
<reference evidence="6" key="2">
    <citation type="journal article" date="2023" name="IMA Fungus">
        <title>Comparative genomic study of the Penicillium genus elucidates a diverse pangenome and 15 lateral gene transfer events.</title>
        <authorList>
            <person name="Petersen C."/>
            <person name="Sorensen T."/>
            <person name="Nielsen M.R."/>
            <person name="Sondergaard T.E."/>
            <person name="Sorensen J.L."/>
            <person name="Fitzpatrick D.A."/>
            <person name="Frisvad J.C."/>
            <person name="Nielsen K.L."/>
        </authorList>
    </citation>
    <scope>NUCLEOTIDE SEQUENCE</scope>
    <source>
        <strain evidence="6">IBT 19713</strain>
    </source>
</reference>
<dbReference type="AlphaFoldDB" id="A0A9W9TWY1"/>
<comment type="similarity">
    <text evidence="1 4">Belongs to the short-chain dehydrogenases/reductases (SDR) family.</text>
</comment>
<dbReference type="EMBL" id="JAPQKS010000002">
    <property type="protein sequence ID" value="KAJ5246337.1"/>
    <property type="molecule type" value="Genomic_DNA"/>
</dbReference>
<keyword evidence="3" id="KW-0560">Oxidoreductase</keyword>
<dbReference type="SUPFAM" id="SSF51735">
    <property type="entry name" value="NAD(P)-binding Rossmann-fold domains"/>
    <property type="match status" value="1"/>
</dbReference>
<dbReference type="Pfam" id="PF00106">
    <property type="entry name" value="adh_short"/>
    <property type="match status" value="1"/>
</dbReference>
<evidence type="ECO:0000313" key="6">
    <source>
        <dbReference type="EMBL" id="KAJ5246337.1"/>
    </source>
</evidence>
<dbReference type="OrthoDB" id="5371740at2759"/>
<dbReference type="GO" id="GO:0016491">
    <property type="term" value="F:oxidoreductase activity"/>
    <property type="evidence" value="ECO:0007669"/>
    <property type="project" value="UniProtKB-KW"/>
</dbReference>
<dbReference type="InterPro" id="IPR002347">
    <property type="entry name" value="SDR_fam"/>
</dbReference>
<evidence type="ECO:0000256" key="4">
    <source>
        <dbReference type="RuleBase" id="RU000363"/>
    </source>
</evidence>
<dbReference type="GeneID" id="83197920"/>
<feature type="signal peptide" evidence="5">
    <location>
        <begin position="1"/>
        <end position="16"/>
    </location>
</feature>
<dbReference type="Gene3D" id="3.40.50.720">
    <property type="entry name" value="NAD(P)-binding Rossmann-like Domain"/>
    <property type="match status" value="1"/>
</dbReference>
<dbReference type="InterPro" id="IPR036291">
    <property type="entry name" value="NAD(P)-bd_dom_sf"/>
</dbReference>